<reference evidence="1 2" key="1">
    <citation type="submission" date="2024-03" db="EMBL/GenBank/DDBJ databases">
        <title>Novel species of the genus Variovorax.</title>
        <authorList>
            <person name="Liu Q."/>
            <person name="Xin Y.-H."/>
        </authorList>
    </citation>
    <scope>NUCLEOTIDE SEQUENCE [LARGE SCALE GENOMIC DNA]</scope>
    <source>
        <strain evidence="1 2">KACC 18899</strain>
    </source>
</reference>
<keyword evidence="2" id="KW-1185">Reference proteome</keyword>
<protein>
    <submittedName>
        <fullName evidence="1">Uncharacterized protein</fullName>
    </submittedName>
</protein>
<comment type="caution">
    <text evidence="1">The sequence shown here is derived from an EMBL/GenBank/DDBJ whole genome shotgun (WGS) entry which is preliminary data.</text>
</comment>
<accession>A0ABU8VQY4</accession>
<name>A0ABU8VQY4_9BURK</name>
<gene>
    <name evidence="1" type="ORF">WKW77_33895</name>
</gene>
<organism evidence="1 2">
    <name type="scientific">Variovorax ureilyticus</name>
    <dbReference type="NCBI Taxonomy" id="1836198"/>
    <lineage>
        <taxon>Bacteria</taxon>
        <taxon>Pseudomonadati</taxon>
        <taxon>Pseudomonadota</taxon>
        <taxon>Betaproteobacteria</taxon>
        <taxon>Burkholderiales</taxon>
        <taxon>Comamonadaceae</taxon>
        <taxon>Variovorax</taxon>
    </lineage>
</organism>
<evidence type="ECO:0000313" key="2">
    <source>
        <dbReference type="Proteomes" id="UP001365846"/>
    </source>
</evidence>
<sequence length="99" mass="11277">MAPSYSQFLLAREAREAHDELKDAYLKWARAEMLLKTVEKEFGAAAKSDVRPSSELVKEVVQRRADARQLLSTFLVLQANCGSRVRRLIQEATQLEGER</sequence>
<dbReference type="Proteomes" id="UP001365846">
    <property type="component" value="Unassembled WGS sequence"/>
</dbReference>
<proteinExistence type="predicted"/>
<dbReference type="RefSeq" id="WP_340361282.1">
    <property type="nucleotide sequence ID" value="NZ_JBBKZU010000029.1"/>
</dbReference>
<dbReference type="EMBL" id="JBBKZU010000029">
    <property type="protein sequence ID" value="MEJ8816087.1"/>
    <property type="molecule type" value="Genomic_DNA"/>
</dbReference>
<evidence type="ECO:0000313" key="1">
    <source>
        <dbReference type="EMBL" id="MEJ8816087.1"/>
    </source>
</evidence>